<accession>A0ACB8QYZ2</accession>
<sequence length="346" mass="37902">MSQQNGPPNRLLVAGTVSFYLVAALAMVMANKWVLRSTDFPIFFLFIQMLIAVILFLVCHVVGIIQISMRFDRATLTGLAPLIFLNVVGLTANNFTLKYVDASFYQVVRGLLLPFTVFTSYIFLNSRPSLRILYACAIVTAGFFIGIFLDGTVISTRGVIYGVVSSMMSALHAVTMKRSLEVVGGSALNLSWYTNLLSAIVLIPLIVFAGEIPAIMLVLHFASENLGTFIWGSAITGGLGFLMSIASVLSIKVTSPITHMISSAIRGIAVSFLGNKLFGEYISYGRMWAIAIILAGSLYYTWVKHEESEQASKNKYERVNLEDVEEGSATSSKHAEGYRRSVAEQK</sequence>
<protein>
    <submittedName>
        <fullName evidence="1">Uncharacterized protein</fullName>
    </submittedName>
</protein>
<organism evidence="1 2">
    <name type="scientific">Vararia minispora EC-137</name>
    <dbReference type="NCBI Taxonomy" id="1314806"/>
    <lineage>
        <taxon>Eukaryota</taxon>
        <taxon>Fungi</taxon>
        <taxon>Dikarya</taxon>
        <taxon>Basidiomycota</taxon>
        <taxon>Agaricomycotina</taxon>
        <taxon>Agaricomycetes</taxon>
        <taxon>Russulales</taxon>
        <taxon>Lachnocladiaceae</taxon>
        <taxon>Vararia</taxon>
    </lineage>
</organism>
<evidence type="ECO:0000313" key="2">
    <source>
        <dbReference type="Proteomes" id="UP000814128"/>
    </source>
</evidence>
<evidence type="ECO:0000313" key="1">
    <source>
        <dbReference type="EMBL" id="KAI0037064.1"/>
    </source>
</evidence>
<name>A0ACB8QYZ2_9AGAM</name>
<comment type="caution">
    <text evidence="1">The sequence shown here is derived from an EMBL/GenBank/DDBJ whole genome shotgun (WGS) entry which is preliminary data.</text>
</comment>
<reference evidence="1" key="1">
    <citation type="submission" date="2021-02" db="EMBL/GenBank/DDBJ databases">
        <authorList>
            <consortium name="DOE Joint Genome Institute"/>
            <person name="Ahrendt S."/>
            <person name="Looney B.P."/>
            <person name="Miyauchi S."/>
            <person name="Morin E."/>
            <person name="Drula E."/>
            <person name="Courty P.E."/>
            <person name="Chicoki N."/>
            <person name="Fauchery L."/>
            <person name="Kohler A."/>
            <person name="Kuo A."/>
            <person name="Labutti K."/>
            <person name="Pangilinan J."/>
            <person name="Lipzen A."/>
            <person name="Riley R."/>
            <person name="Andreopoulos W."/>
            <person name="He G."/>
            <person name="Johnson J."/>
            <person name="Barry K.W."/>
            <person name="Grigoriev I.V."/>
            <person name="Nagy L."/>
            <person name="Hibbett D."/>
            <person name="Henrissat B."/>
            <person name="Matheny P.B."/>
            <person name="Labbe J."/>
            <person name="Martin F."/>
        </authorList>
    </citation>
    <scope>NUCLEOTIDE SEQUENCE</scope>
    <source>
        <strain evidence="1">EC-137</strain>
    </source>
</reference>
<proteinExistence type="predicted"/>
<gene>
    <name evidence="1" type="ORF">K488DRAFT_81559</name>
</gene>
<dbReference type="Proteomes" id="UP000814128">
    <property type="component" value="Unassembled WGS sequence"/>
</dbReference>
<reference evidence="1" key="2">
    <citation type="journal article" date="2022" name="New Phytol.">
        <title>Evolutionary transition to the ectomycorrhizal habit in the genomes of a hyperdiverse lineage of mushroom-forming fungi.</title>
        <authorList>
            <person name="Looney B."/>
            <person name="Miyauchi S."/>
            <person name="Morin E."/>
            <person name="Drula E."/>
            <person name="Courty P.E."/>
            <person name="Kohler A."/>
            <person name="Kuo A."/>
            <person name="LaButti K."/>
            <person name="Pangilinan J."/>
            <person name="Lipzen A."/>
            <person name="Riley R."/>
            <person name="Andreopoulos W."/>
            <person name="He G."/>
            <person name="Johnson J."/>
            <person name="Nolan M."/>
            <person name="Tritt A."/>
            <person name="Barry K.W."/>
            <person name="Grigoriev I.V."/>
            <person name="Nagy L.G."/>
            <person name="Hibbett D."/>
            <person name="Henrissat B."/>
            <person name="Matheny P.B."/>
            <person name="Labbe J."/>
            <person name="Martin F.M."/>
        </authorList>
    </citation>
    <scope>NUCLEOTIDE SEQUENCE</scope>
    <source>
        <strain evidence="1">EC-137</strain>
    </source>
</reference>
<keyword evidence="2" id="KW-1185">Reference proteome</keyword>
<dbReference type="EMBL" id="MU273466">
    <property type="protein sequence ID" value="KAI0037064.1"/>
    <property type="molecule type" value="Genomic_DNA"/>
</dbReference>